<sequence>MYDGRTAACFRLQTVDLDSGMLAYDGWLQVAG</sequence>
<dbReference type="AlphaFoldDB" id="A0A392NQL2"/>
<evidence type="ECO:0000313" key="2">
    <source>
        <dbReference type="Proteomes" id="UP000265520"/>
    </source>
</evidence>
<proteinExistence type="predicted"/>
<dbReference type="EMBL" id="LXQA010045993">
    <property type="protein sequence ID" value="MCI01376.1"/>
    <property type="molecule type" value="Genomic_DNA"/>
</dbReference>
<protein>
    <submittedName>
        <fullName evidence="1">Uncharacterized protein</fullName>
    </submittedName>
</protein>
<evidence type="ECO:0000313" key="1">
    <source>
        <dbReference type="EMBL" id="MCI01376.1"/>
    </source>
</evidence>
<reference evidence="1 2" key="1">
    <citation type="journal article" date="2018" name="Front. Plant Sci.">
        <title>Red Clover (Trifolium pratense) and Zigzag Clover (T. medium) - A Picture of Genomic Similarities and Differences.</title>
        <authorList>
            <person name="Dluhosova J."/>
            <person name="Istvanek J."/>
            <person name="Nedelnik J."/>
            <person name="Repkova J."/>
        </authorList>
    </citation>
    <scope>NUCLEOTIDE SEQUENCE [LARGE SCALE GENOMIC DNA]</scope>
    <source>
        <strain evidence="2">cv. 10/8</strain>
        <tissue evidence="1">Leaf</tissue>
    </source>
</reference>
<comment type="caution">
    <text evidence="1">The sequence shown here is derived from an EMBL/GenBank/DDBJ whole genome shotgun (WGS) entry which is preliminary data.</text>
</comment>
<dbReference type="Proteomes" id="UP000265520">
    <property type="component" value="Unassembled WGS sequence"/>
</dbReference>
<feature type="non-terminal residue" evidence="1">
    <location>
        <position position="32"/>
    </location>
</feature>
<keyword evidence="2" id="KW-1185">Reference proteome</keyword>
<organism evidence="1 2">
    <name type="scientific">Trifolium medium</name>
    <dbReference type="NCBI Taxonomy" id="97028"/>
    <lineage>
        <taxon>Eukaryota</taxon>
        <taxon>Viridiplantae</taxon>
        <taxon>Streptophyta</taxon>
        <taxon>Embryophyta</taxon>
        <taxon>Tracheophyta</taxon>
        <taxon>Spermatophyta</taxon>
        <taxon>Magnoliopsida</taxon>
        <taxon>eudicotyledons</taxon>
        <taxon>Gunneridae</taxon>
        <taxon>Pentapetalae</taxon>
        <taxon>rosids</taxon>
        <taxon>fabids</taxon>
        <taxon>Fabales</taxon>
        <taxon>Fabaceae</taxon>
        <taxon>Papilionoideae</taxon>
        <taxon>50 kb inversion clade</taxon>
        <taxon>NPAAA clade</taxon>
        <taxon>Hologalegina</taxon>
        <taxon>IRL clade</taxon>
        <taxon>Trifolieae</taxon>
        <taxon>Trifolium</taxon>
    </lineage>
</organism>
<name>A0A392NQL2_9FABA</name>
<accession>A0A392NQL2</accession>